<dbReference type="Gene3D" id="3.30.1330.40">
    <property type="entry name" value="RutC-like"/>
    <property type="match status" value="1"/>
</dbReference>
<dbReference type="GO" id="GO:0019239">
    <property type="term" value="F:deaminase activity"/>
    <property type="evidence" value="ECO:0007669"/>
    <property type="project" value="TreeGrafter"/>
</dbReference>
<comment type="caution">
    <text evidence="2">The sequence shown here is derived from an EMBL/GenBank/DDBJ whole genome shotgun (WGS) entry which is preliminary data.</text>
</comment>
<dbReference type="InterPro" id="IPR006175">
    <property type="entry name" value="YjgF/YER057c/UK114"/>
</dbReference>
<dbReference type="PANTHER" id="PTHR11803">
    <property type="entry name" value="2-IMINOBUTANOATE/2-IMINOPROPANOATE DEAMINASE RIDA"/>
    <property type="match status" value="1"/>
</dbReference>
<reference evidence="2 3" key="1">
    <citation type="submission" date="2019-03" db="EMBL/GenBank/DDBJ databases">
        <title>Sequencing the genomes of 1000 actinobacteria strains.</title>
        <authorList>
            <person name="Klenk H.-P."/>
        </authorList>
    </citation>
    <scope>NUCLEOTIDE SEQUENCE [LARGE SCALE GENOMIC DNA]</scope>
    <source>
        <strain evidence="2 3">DSM 18936</strain>
    </source>
</reference>
<organism evidence="2 3">
    <name type="scientific">Ilumatobacter fluminis</name>
    <dbReference type="NCBI Taxonomy" id="467091"/>
    <lineage>
        <taxon>Bacteria</taxon>
        <taxon>Bacillati</taxon>
        <taxon>Actinomycetota</taxon>
        <taxon>Acidimicrobiia</taxon>
        <taxon>Acidimicrobiales</taxon>
        <taxon>Ilumatobacteraceae</taxon>
        <taxon>Ilumatobacter</taxon>
    </lineage>
</organism>
<dbReference type="PANTHER" id="PTHR11803:SF58">
    <property type="entry name" value="PROTEIN HMF1-RELATED"/>
    <property type="match status" value="1"/>
</dbReference>
<evidence type="ECO:0000313" key="2">
    <source>
        <dbReference type="EMBL" id="TDT17526.1"/>
    </source>
</evidence>
<dbReference type="Pfam" id="PF01042">
    <property type="entry name" value="Ribonuc_L-PSP"/>
    <property type="match status" value="1"/>
</dbReference>
<evidence type="ECO:0000313" key="3">
    <source>
        <dbReference type="Proteomes" id="UP000294558"/>
    </source>
</evidence>
<gene>
    <name evidence="2" type="ORF">BDK89_3136</name>
</gene>
<dbReference type="SUPFAM" id="SSF55298">
    <property type="entry name" value="YjgF-like"/>
    <property type="match status" value="1"/>
</dbReference>
<dbReference type="GO" id="GO:0005829">
    <property type="term" value="C:cytosol"/>
    <property type="evidence" value="ECO:0007669"/>
    <property type="project" value="TreeGrafter"/>
</dbReference>
<dbReference type="InterPro" id="IPR035959">
    <property type="entry name" value="RutC-like_sf"/>
</dbReference>
<dbReference type="AlphaFoldDB" id="A0A4R7I4A8"/>
<keyword evidence="3" id="KW-1185">Reference proteome</keyword>
<accession>A0A4R7I4A8</accession>
<protein>
    <submittedName>
        <fullName evidence="2">Enamine deaminase RidA (YjgF/YER057c/UK114 family)</fullName>
    </submittedName>
</protein>
<dbReference type="RefSeq" id="WP_243839184.1">
    <property type="nucleotide sequence ID" value="NZ_SOAU01000001.1"/>
</dbReference>
<dbReference type="CDD" id="cd00448">
    <property type="entry name" value="YjgF_YER057c_UK114_family"/>
    <property type="match status" value="1"/>
</dbReference>
<sequence>MNRAVNPSSIAPPAANYAHAVVTEGASKWLHTSGVVPVQPDGTVPDDIAEQAEVVWQNIGAMLDQAGMRPADIVSVTTYAVVGEPLAEVMAARDRFLGGHRAASTLVTVPALAQPAWRMEIAVVAAA</sequence>
<comment type="similarity">
    <text evidence="1">Belongs to the RutC family.</text>
</comment>
<dbReference type="EMBL" id="SOAU01000001">
    <property type="protein sequence ID" value="TDT17526.1"/>
    <property type="molecule type" value="Genomic_DNA"/>
</dbReference>
<evidence type="ECO:0000256" key="1">
    <source>
        <dbReference type="ARBA" id="ARBA00010552"/>
    </source>
</evidence>
<proteinExistence type="inferred from homology"/>
<name>A0A4R7I4A8_9ACTN</name>
<dbReference type="Proteomes" id="UP000294558">
    <property type="component" value="Unassembled WGS sequence"/>
</dbReference>